<sequence>MRDWGRGWNWSSPFFFFVLLSLTLTAWMKPGGCAGAAAEMRALDKLGTAVLRSRQEPQSPLCNHQSTPIPPGSGLTRRCPPRHLCLPSTGLYVRTNVTGN</sequence>
<protein>
    <submittedName>
        <fullName evidence="2">Uncharacterized protein</fullName>
    </submittedName>
</protein>
<dbReference type="AlphaFoldDB" id="A0A6A6NMU3"/>
<evidence type="ECO:0000256" key="1">
    <source>
        <dbReference type="SAM" id="SignalP"/>
    </source>
</evidence>
<feature type="signal peptide" evidence="1">
    <location>
        <begin position="1"/>
        <end position="28"/>
    </location>
</feature>
<organism evidence="2 3">
    <name type="scientific">Lineolata rhizophorae</name>
    <dbReference type="NCBI Taxonomy" id="578093"/>
    <lineage>
        <taxon>Eukaryota</taxon>
        <taxon>Fungi</taxon>
        <taxon>Dikarya</taxon>
        <taxon>Ascomycota</taxon>
        <taxon>Pezizomycotina</taxon>
        <taxon>Dothideomycetes</taxon>
        <taxon>Dothideomycetes incertae sedis</taxon>
        <taxon>Lineolatales</taxon>
        <taxon>Lineolataceae</taxon>
        <taxon>Lineolata</taxon>
    </lineage>
</organism>
<dbReference type="Proteomes" id="UP000799766">
    <property type="component" value="Unassembled WGS sequence"/>
</dbReference>
<keyword evidence="1" id="KW-0732">Signal</keyword>
<keyword evidence="3" id="KW-1185">Reference proteome</keyword>
<dbReference type="EMBL" id="MU001701">
    <property type="protein sequence ID" value="KAF2452988.1"/>
    <property type="molecule type" value="Genomic_DNA"/>
</dbReference>
<evidence type="ECO:0000313" key="3">
    <source>
        <dbReference type="Proteomes" id="UP000799766"/>
    </source>
</evidence>
<evidence type="ECO:0000313" key="2">
    <source>
        <dbReference type="EMBL" id="KAF2452988.1"/>
    </source>
</evidence>
<name>A0A6A6NMU3_9PEZI</name>
<feature type="chain" id="PRO_5025403907" evidence="1">
    <location>
        <begin position="29"/>
        <end position="100"/>
    </location>
</feature>
<reference evidence="2" key="1">
    <citation type="journal article" date="2020" name="Stud. Mycol.">
        <title>101 Dothideomycetes genomes: a test case for predicting lifestyles and emergence of pathogens.</title>
        <authorList>
            <person name="Haridas S."/>
            <person name="Albert R."/>
            <person name="Binder M."/>
            <person name="Bloem J."/>
            <person name="Labutti K."/>
            <person name="Salamov A."/>
            <person name="Andreopoulos B."/>
            <person name="Baker S."/>
            <person name="Barry K."/>
            <person name="Bills G."/>
            <person name="Bluhm B."/>
            <person name="Cannon C."/>
            <person name="Castanera R."/>
            <person name="Culley D."/>
            <person name="Daum C."/>
            <person name="Ezra D."/>
            <person name="Gonzalez J."/>
            <person name="Henrissat B."/>
            <person name="Kuo A."/>
            <person name="Liang C."/>
            <person name="Lipzen A."/>
            <person name="Lutzoni F."/>
            <person name="Magnuson J."/>
            <person name="Mondo S."/>
            <person name="Nolan M."/>
            <person name="Ohm R."/>
            <person name="Pangilinan J."/>
            <person name="Park H.-J."/>
            <person name="Ramirez L."/>
            <person name="Alfaro M."/>
            <person name="Sun H."/>
            <person name="Tritt A."/>
            <person name="Yoshinaga Y."/>
            <person name="Zwiers L.-H."/>
            <person name="Turgeon B."/>
            <person name="Goodwin S."/>
            <person name="Spatafora J."/>
            <person name="Crous P."/>
            <person name="Grigoriev I."/>
        </authorList>
    </citation>
    <scope>NUCLEOTIDE SEQUENCE</scope>
    <source>
        <strain evidence="2">ATCC 16933</strain>
    </source>
</reference>
<proteinExistence type="predicted"/>
<gene>
    <name evidence="2" type="ORF">BDY21DRAFT_357613</name>
</gene>
<accession>A0A6A6NMU3</accession>